<dbReference type="Pfam" id="PF00293">
    <property type="entry name" value="NUDIX"/>
    <property type="match status" value="1"/>
</dbReference>
<dbReference type="PROSITE" id="PS51462">
    <property type="entry name" value="NUDIX"/>
    <property type="match status" value="1"/>
</dbReference>
<keyword evidence="5" id="KW-0460">Magnesium</keyword>
<feature type="transmembrane region" description="Helical" evidence="6">
    <location>
        <begin position="239"/>
        <end position="261"/>
    </location>
</feature>
<evidence type="ECO:0000313" key="8">
    <source>
        <dbReference type="EMBL" id="UTZ27971.1"/>
    </source>
</evidence>
<protein>
    <submittedName>
        <fullName evidence="8">NUDIX domain-containing protein</fullName>
    </submittedName>
</protein>
<dbReference type="GO" id="GO:0005737">
    <property type="term" value="C:cytoplasm"/>
    <property type="evidence" value="ECO:0007669"/>
    <property type="project" value="TreeGrafter"/>
</dbReference>
<gene>
    <name evidence="8" type="ORF">HB761_15305</name>
</gene>
<name>A0AAE9N1X2_9VIBR</name>
<keyword evidence="6" id="KW-1133">Transmembrane helix</keyword>
<feature type="transmembrane region" description="Helical" evidence="6">
    <location>
        <begin position="419"/>
        <end position="436"/>
    </location>
</feature>
<dbReference type="PANTHER" id="PTHR43758:SF8">
    <property type="entry name" value="8-OXO-DGTP DIPHOSPHATASE YTKD-RELATED"/>
    <property type="match status" value="1"/>
</dbReference>
<evidence type="ECO:0000256" key="4">
    <source>
        <dbReference type="ARBA" id="ARBA00022801"/>
    </source>
</evidence>
<evidence type="ECO:0000256" key="1">
    <source>
        <dbReference type="ARBA" id="ARBA00001946"/>
    </source>
</evidence>
<feature type="domain" description="Nudix hydrolase" evidence="7">
    <location>
        <begin position="28"/>
        <end position="161"/>
    </location>
</feature>
<organism evidence="8 9">
    <name type="scientific">Vibrio campbellii</name>
    <dbReference type="NCBI Taxonomy" id="680"/>
    <lineage>
        <taxon>Bacteria</taxon>
        <taxon>Pseudomonadati</taxon>
        <taxon>Pseudomonadota</taxon>
        <taxon>Gammaproteobacteria</taxon>
        <taxon>Vibrionales</taxon>
        <taxon>Vibrionaceae</taxon>
        <taxon>Vibrio</taxon>
    </lineage>
</organism>
<evidence type="ECO:0000256" key="3">
    <source>
        <dbReference type="ARBA" id="ARBA00022723"/>
    </source>
</evidence>
<dbReference type="RefSeq" id="WP_255935826.1">
    <property type="nucleotide sequence ID" value="NZ_CP050467.1"/>
</dbReference>
<dbReference type="SUPFAM" id="SSF55811">
    <property type="entry name" value="Nudix"/>
    <property type="match status" value="1"/>
</dbReference>
<feature type="transmembrane region" description="Helical" evidence="6">
    <location>
        <begin position="281"/>
        <end position="299"/>
    </location>
</feature>
<dbReference type="Proteomes" id="UP001058687">
    <property type="component" value="Chromosome 1"/>
</dbReference>
<dbReference type="GO" id="GO:0046872">
    <property type="term" value="F:metal ion binding"/>
    <property type="evidence" value="ECO:0007669"/>
    <property type="project" value="UniProtKB-KW"/>
</dbReference>
<evidence type="ECO:0000256" key="5">
    <source>
        <dbReference type="ARBA" id="ARBA00022842"/>
    </source>
</evidence>
<keyword evidence="6" id="KW-0472">Membrane</keyword>
<accession>A0AAE9N1X2</accession>
<keyword evidence="3" id="KW-0479">Metal-binding</keyword>
<dbReference type="GO" id="GO:0016818">
    <property type="term" value="F:hydrolase activity, acting on acid anhydrides, in phosphorus-containing anhydrides"/>
    <property type="evidence" value="ECO:0007669"/>
    <property type="project" value="TreeGrafter"/>
</dbReference>
<dbReference type="AlphaFoldDB" id="A0AAE9N1X2"/>
<dbReference type="Gene3D" id="3.90.79.10">
    <property type="entry name" value="Nucleoside Triphosphate Pyrophosphohydrolase"/>
    <property type="match status" value="1"/>
</dbReference>
<comment type="cofactor">
    <cofactor evidence="1">
        <name>Mg(2+)</name>
        <dbReference type="ChEBI" id="CHEBI:18420"/>
    </cofactor>
</comment>
<dbReference type="PROSITE" id="PS00893">
    <property type="entry name" value="NUDIX_BOX"/>
    <property type="match status" value="1"/>
</dbReference>
<dbReference type="InterPro" id="IPR015797">
    <property type="entry name" value="NUDIX_hydrolase-like_dom_sf"/>
</dbReference>
<dbReference type="CDD" id="cd02883">
    <property type="entry name" value="NUDIX_Hydrolase"/>
    <property type="match status" value="1"/>
</dbReference>
<dbReference type="SUPFAM" id="SSF48317">
    <property type="entry name" value="Acid phosphatase/Vanadium-dependent haloperoxidase"/>
    <property type="match status" value="1"/>
</dbReference>
<keyword evidence="6" id="KW-0812">Transmembrane</keyword>
<evidence type="ECO:0000259" key="7">
    <source>
        <dbReference type="PROSITE" id="PS51462"/>
    </source>
</evidence>
<dbReference type="PANTHER" id="PTHR43758">
    <property type="entry name" value="7,8-DIHYDRO-8-OXOGUANINE TRIPHOSPHATASE"/>
    <property type="match status" value="1"/>
</dbReference>
<dbReference type="InterPro" id="IPR000086">
    <property type="entry name" value="NUDIX_hydrolase_dom"/>
</dbReference>
<feature type="transmembrane region" description="Helical" evidence="6">
    <location>
        <begin position="390"/>
        <end position="407"/>
    </location>
</feature>
<sequence length="480" mass="53873">MLRQLVFLILYSISLFISPISAANPLPEDIKGALCVVRADDKLVLIHEILTNKISLPGGKIIEGESPKLAAQRETWEETGLVVTVGDELGRTDTAVFFDCVSDSEVIAFSRTNSLDGNELPIWFAPHYGVEVASAMLVEPSNMAASLYRYPKQWADVAGFYSHATDQPVVYVDQLIESAPSFRQAELSWMVDLQSWVGSFSESSREMACEVADMITGLSSPTFLLFLFPFVMMKFDSHFVYRLFFAVTATSLMALVAQQGFSLPRPHVYMPMAELTQSFGFSFPSLPIAVWFCVMTFLFQRTNSFGLNRITLSFALVTLTMMACKFFLGTAFILDMFIGAVLGVLVAWHVLRLESNPDMDVDKLLSSKSVWFTMTAITAVISVIWPLPVFTSWLAILITASALVMTFKESEIRFERQQMLFVILALLLVEQLYLYLGTTVSFSGFWSSVFNTFHYPLLMFIFVILSRKLITESEIDVAKQ</sequence>
<dbReference type="CDD" id="cd01610">
    <property type="entry name" value="PAP2_like"/>
    <property type="match status" value="1"/>
</dbReference>
<keyword evidence="4" id="KW-0378">Hydrolase</keyword>
<proteinExistence type="inferred from homology"/>
<dbReference type="InterPro" id="IPR036938">
    <property type="entry name" value="PAP2/HPO_sf"/>
</dbReference>
<feature type="transmembrane region" description="Helical" evidence="6">
    <location>
        <begin position="311"/>
        <end position="328"/>
    </location>
</feature>
<evidence type="ECO:0000256" key="6">
    <source>
        <dbReference type="SAM" id="Phobius"/>
    </source>
</evidence>
<feature type="transmembrane region" description="Helical" evidence="6">
    <location>
        <begin position="214"/>
        <end position="232"/>
    </location>
</feature>
<feature type="transmembrane region" description="Helical" evidence="6">
    <location>
        <begin position="365"/>
        <end position="384"/>
    </location>
</feature>
<reference evidence="8" key="1">
    <citation type="submission" date="2020-03" db="EMBL/GenBank/DDBJ databases">
        <title>Five strains of Vibrio campbellii isolated from Mariana Trench.</title>
        <authorList>
            <person name="Liang J."/>
            <person name="Zhang X.-H."/>
        </authorList>
    </citation>
    <scope>NUCLEOTIDE SEQUENCE</scope>
    <source>
        <strain evidence="8">LJC014</strain>
    </source>
</reference>
<feature type="transmembrane region" description="Helical" evidence="6">
    <location>
        <begin position="334"/>
        <end position="353"/>
    </location>
</feature>
<dbReference type="InterPro" id="IPR020084">
    <property type="entry name" value="NUDIX_hydrolase_CS"/>
</dbReference>
<feature type="transmembrane region" description="Helical" evidence="6">
    <location>
        <begin position="442"/>
        <end position="465"/>
    </location>
</feature>
<evidence type="ECO:0000313" key="9">
    <source>
        <dbReference type="Proteomes" id="UP001058687"/>
    </source>
</evidence>
<comment type="similarity">
    <text evidence="2">Belongs to the Nudix hydrolase family.</text>
</comment>
<dbReference type="EMBL" id="CP050467">
    <property type="protein sequence ID" value="UTZ27971.1"/>
    <property type="molecule type" value="Genomic_DNA"/>
</dbReference>
<evidence type="ECO:0000256" key="2">
    <source>
        <dbReference type="ARBA" id="ARBA00005582"/>
    </source>
</evidence>